<gene>
    <name evidence="4" type="ORF">FRZ00_34630</name>
</gene>
<dbReference type="Pfam" id="PF20789">
    <property type="entry name" value="4HBT_3C"/>
    <property type="match status" value="1"/>
</dbReference>
<feature type="region of interest" description="Disordered" evidence="1">
    <location>
        <begin position="110"/>
        <end position="130"/>
    </location>
</feature>
<feature type="domain" description="Acyl-CoA thioesterase-like N-terminal HotDog" evidence="2">
    <location>
        <begin position="23"/>
        <end position="105"/>
    </location>
</feature>
<name>A0A5N5VWP2_STRMB</name>
<evidence type="ECO:0000259" key="2">
    <source>
        <dbReference type="Pfam" id="PF13622"/>
    </source>
</evidence>
<feature type="region of interest" description="Disordered" evidence="1">
    <location>
        <begin position="1"/>
        <end position="38"/>
    </location>
</feature>
<proteinExistence type="predicted"/>
<protein>
    <submittedName>
        <fullName evidence="4">Thioesterase family protein</fullName>
    </submittedName>
</protein>
<dbReference type="SUPFAM" id="SSF54637">
    <property type="entry name" value="Thioesterase/thiol ester dehydrase-isomerase"/>
    <property type="match status" value="2"/>
</dbReference>
<evidence type="ECO:0000313" key="4">
    <source>
        <dbReference type="EMBL" id="KAB7832665.1"/>
    </source>
</evidence>
<keyword evidence="5" id="KW-1185">Reference proteome</keyword>
<evidence type="ECO:0000259" key="3">
    <source>
        <dbReference type="Pfam" id="PF20789"/>
    </source>
</evidence>
<reference evidence="4 5" key="1">
    <citation type="journal article" date="2019" name="Microb. Cell Fact.">
        <title>Exploring novel herbicidin analogues by transcriptional regulator overexpression and MS/MS molecular networking.</title>
        <authorList>
            <person name="Shi Y."/>
            <person name="Gu R."/>
            <person name="Li Y."/>
            <person name="Wang X."/>
            <person name="Ren W."/>
            <person name="Li X."/>
            <person name="Wang L."/>
            <person name="Xie Y."/>
            <person name="Hong B."/>
        </authorList>
    </citation>
    <scope>NUCLEOTIDE SEQUENCE [LARGE SCALE GENOMIC DNA]</scope>
    <source>
        <strain evidence="4 5">US-43</strain>
    </source>
</reference>
<dbReference type="InterPro" id="IPR042171">
    <property type="entry name" value="Acyl-CoA_hotdog"/>
</dbReference>
<dbReference type="Pfam" id="PF13622">
    <property type="entry name" value="4HBT_3"/>
    <property type="match status" value="1"/>
</dbReference>
<dbReference type="RefSeq" id="WP_152266280.1">
    <property type="nucleotide sequence ID" value="NZ_VOKX01000144.1"/>
</dbReference>
<evidence type="ECO:0000313" key="5">
    <source>
        <dbReference type="Proteomes" id="UP000327000"/>
    </source>
</evidence>
<dbReference type="OrthoDB" id="1413770at2"/>
<dbReference type="Gene3D" id="2.40.160.210">
    <property type="entry name" value="Acyl-CoA thioesterase, double hotdog domain"/>
    <property type="match status" value="1"/>
</dbReference>
<sequence length="262" mass="27979">MAPDESFYRDAGDGRYESTPATAGPWSPEAQHAGPPSALLGRALERHEPREGFRVARVTLEIPAPVPVGDLLVRVRTIRGGRRTELLEGEITANGRPVMLARAWRTAAAPPDTPALRHDPPPPALPQPQPEHGFKGAYTDGYVSAMEWRFASGGGFDTPGPGVAWARQRIPLVAGEENTPLTRALTLADSNWAVGFELDHVNGLVINTDITLALHRDPVGEWLCLTSSTAATPAGSGLAEGRLDDTSGNCGRILQTLLIAPR</sequence>
<dbReference type="InterPro" id="IPR029069">
    <property type="entry name" value="HotDog_dom_sf"/>
</dbReference>
<organism evidence="4 5">
    <name type="scientific">Streptomyces mobaraensis</name>
    <name type="common">Streptoverticillium mobaraense</name>
    <dbReference type="NCBI Taxonomy" id="35621"/>
    <lineage>
        <taxon>Bacteria</taxon>
        <taxon>Bacillati</taxon>
        <taxon>Actinomycetota</taxon>
        <taxon>Actinomycetes</taxon>
        <taxon>Kitasatosporales</taxon>
        <taxon>Streptomycetaceae</taxon>
        <taxon>Streptomyces</taxon>
    </lineage>
</organism>
<dbReference type="Proteomes" id="UP000327000">
    <property type="component" value="Unassembled WGS sequence"/>
</dbReference>
<dbReference type="InterPro" id="IPR049449">
    <property type="entry name" value="TesB_ACOT8-like_N"/>
</dbReference>
<accession>A0A5N5VWP2</accession>
<dbReference type="EMBL" id="VOKX01000144">
    <property type="protein sequence ID" value="KAB7832665.1"/>
    <property type="molecule type" value="Genomic_DNA"/>
</dbReference>
<feature type="domain" description="Acyl-CoA thioesterase-like C-terminal" evidence="3">
    <location>
        <begin position="127"/>
        <end position="257"/>
    </location>
</feature>
<comment type="caution">
    <text evidence="4">The sequence shown here is derived from an EMBL/GenBank/DDBJ whole genome shotgun (WGS) entry which is preliminary data.</text>
</comment>
<evidence type="ECO:0000256" key="1">
    <source>
        <dbReference type="SAM" id="MobiDB-lite"/>
    </source>
</evidence>
<dbReference type="InterPro" id="IPR049450">
    <property type="entry name" value="ACOT8-like_C"/>
</dbReference>
<feature type="compositionally biased region" description="Basic and acidic residues" evidence="1">
    <location>
        <begin position="1"/>
        <end position="16"/>
    </location>
</feature>
<dbReference type="AlphaFoldDB" id="A0A5N5VWP2"/>